<dbReference type="InterPro" id="IPR046335">
    <property type="entry name" value="LacI/GalR-like_sensor"/>
</dbReference>
<evidence type="ECO:0000259" key="4">
    <source>
        <dbReference type="PROSITE" id="PS50932"/>
    </source>
</evidence>
<evidence type="ECO:0000256" key="1">
    <source>
        <dbReference type="ARBA" id="ARBA00023015"/>
    </source>
</evidence>
<keyword evidence="6" id="KW-1185">Reference proteome</keyword>
<dbReference type="SUPFAM" id="SSF53822">
    <property type="entry name" value="Periplasmic binding protein-like I"/>
    <property type="match status" value="1"/>
</dbReference>
<dbReference type="InterPro" id="IPR000843">
    <property type="entry name" value="HTH_LacI"/>
</dbReference>
<dbReference type="InterPro" id="IPR010982">
    <property type="entry name" value="Lambda_DNA-bd_dom_sf"/>
</dbReference>
<dbReference type="PANTHER" id="PTHR30146">
    <property type="entry name" value="LACI-RELATED TRANSCRIPTIONAL REPRESSOR"/>
    <property type="match status" value="1"/>
</dbReference>
<feature type="domain" description="HTH lacI-type" evidence="4">
    <location>
        <begin position="7"/>
        <end position="60"/>
    </location>
</feature>
<dbReference type="SUPFAM" id="SSF47413">
    <property type="entry name" value="lambda repressor-like DNA-binding domains"/>
    <property type="match status" value="1"/>
</dbReference>
<dbReference type="PROSITE" id="PS50932">
    <property type="entry name" value="HTH_LACI_2"/>
    <property type="match status" value="1"/>
</dbReference>
<dbReference type="CDD" id="cd01392">
    <property type="entry name" value="HTH_LacI"/>
    <property type="match status" value="1"/>
</dbReference>
<keyword evidence="3" id="KW-0804">Transcription</keyword>
<dbReference type="Gene3D" id="3.40.50.2300">
    <property type="match status" value="2"/>
</dbReference>
<dbReference type="EMBL" id="LT629772">
    <property type="protein sequence ID" value="SDT26616.1"/>
    <property type="molecule type" value="Genomic_DNA"/>
</dbReference>
<name>A0A1H1Z096_9ACTN</name>
<protein>
    <submittedName>
        <fullName evidence="5">Transcriptional regulator, LacI family</fullName>
    </submittedName>
</protein>
<dbReference type="Pfam" id="PF13377">
    <property type="entry name" value="Peripla_BP_3"/>
    <property type="match status" value="1"/>
</dbReference>
<dbReference type="STRING" id="630515.SAMN04489812_4870"/>
<organism evidence="5 6">
    <name type="scientific">Microlunatus soli</name>
    <dbReference type="NCBI Taxonomy" id="630515"/>
    <lineage>
        <taxon>Bacteria</taxon>
        <taxon>Bacillati</taxon>
        <taxon>Actinomycetota</taxon>
        <taxon>Actinomycetes</taxon>
        <taxon>Propionibacteriales</taxon>
        <taxon>Propionibacteriaceae</taxon>
        <taxon>Microlunatus</taxon>
    </lineage>
</organism>
<dbReference type="RefSeq" id="WP_091528316.1">
    <property type="nucleotide sequence ID" value="NZ_LT629772.1"/>
</dbReference>
<evidence type="ECO:0000256" key="2">
    <source>
        <dbReference type="ARBA" id="ARBA00023125"/>
    </source>
</evidence>
<evidence type="ECO:0000256" key="3">
    <source>
        <dbReference type="ARBA" id="ARBA00023163"/>
    </source>
</evidence>
<keyword evidence="2" id="KW-0238">DNA-binding</keyword>
<evidence type="ECO:0000313" key="5">
    <source>
        <dbReference type="EMBL" id="SDT26616.1"/>
    </source>
</evidence>
<dbReference type="Gene3D" id="1.10.260.40">
    <property type="entry name" value="lambda repressor-like DNA-binding domains"/>
    <property type="match status" value="1"/>
</dbReference>
<dbReference type="PANTHER" id="PTHR30146:SF109">
    <property type="entry name" value="HTH-TYPE TRANSCRIPTIONAL REGULATOR GALS"/>
    <property type="match status" value="1"/>
</dbReference>
<accession>A0A1H1Z096</accession>
<dbReference type="InterPro" id="IPR028082">
    <property type="entry name" value="Peripla_BP_I"/>
</dbReference>
<dbReference type="SMART" id="SM00354">
    <property type="entry name" value="HTH_LACI"/>
    <property type="match status" value="1"/>
</dbReference>
<dbReference type="Pfam" id="PF00356">
    <property type="entry name" value="LacI"/>
    <property type="match status" value="1"/>
</dbReference>
<dbReference type="Proteomes" id="UP000199103">
    <property type="component" value="Chromosome I"/>
</dbReference>
<proteinExistence type="predicted"/>
<dbReference type="PROSITE" id="PS00356">
    <property type="entry name" value="HTH_LACI_1"/>
    <property type="match status" value="1"/>
</dbReference>
<dbReference type="GO" id="GO:0003700">
    <property type="term" value="F:DNA-binding transcription factor activity"/>
    <property type="evidence" value="ECO:0007669"/>
    <property type="project" value="TreeGrafter"/>
</dbReference>
<gene>
    <name evidence="5" type="ORF">SAMN04489812_4870</name>
</gene>
<dbReference type="AlphaFoldDB" id="A0A1H1Z096"/>
<reference evidence="5 6" key="1">
    <citation type="submission" date="2016-10" db="EMBL/GenBank/DDBJ databases">
        <authorList>
            <person name="de Groot N.N."/>
        </authorList>
    </citation>
    <scope>NUCLEOTIDE SEQUENCE [LARGE SCALE GENOMIC DNA]</scope>
    <source>
        <strain evidence="5 6">DSM 21800</strain>
    </source>
</reference>
<dbReference type="OrthoDB" id="189006at2"/>
<dbReference type="CDD" id="cd06267">
    <property type="entry name" value="PBP1_LacI_sugar_binding-like"/>
    <property type="match status" value="1"/>
</dbReference>
<dbReference type="GO" id="GO:0000976">
    <property type="term" value="F:transcription cis-regulatory region binding"/>
    <property type="evidence" value="ECO:0007669"/>
    <property type="project" value="TreeGrafter"/>
</dbReference>
<evidence type="ECO:0000313" key="6">
    <source>
        <dbReference type="Proteomes" id="UP000199103"/>
    </source>
</evidence>
<sequence>MTSSRRPTVNEVAERAGVSIASVSRVLNGKGARAETERLVREAAAALGYIPDATGRSLKLGRGLQVAFAVDDVANPVYTEMMRGVEDGLRDAGQQRSGAADGPRLVVASVGHELEDLIALISSLSRGFADGLVISPLRTSPALVTALLEAPVPVVVVGNPGDKVPIDTVRTDSGRGVKLAFGHLADGGRQRIAFVNGPSETAPGRARLHGFESAAEGPQGGLAGAVVEASAFTVEAGEEAWARLAALPARRRPDAVVAANDLLAFGVLRAAVSAGRQVPRDLAVVGIDDTEYARIYNPSLTSVSLGAVRRGTLAAGLLLDRMQQPSRAPRTRRVNPRLVIRESSAPRSVRR</sequence>
<keyword evidence="1" id="KW-0805">Transcription regulation</keyword>